<dbReference type="GeneTree" id="ENSGT00940000159460"/>
<evidence type="ECO:0000256" key="11">
    <source>
        <dbReference type="RuleBase" id="RU364036"/>
    </source>
</evidence>
<dbReference type="PANTHER" id="PTHR18847">
    <property type="entry name" value="20 KD NUCLEAR CAP BINDING PROTEIN"/>
    <property type="match status" value="1"/>
</dbReference>
<comment type="similarity">
    <text evidence="2 11">Belongs to the RRM NCBP2 family.</text>
</comment>
<comment type="subunit">
    <text evidence="11">Component of the nuclear cap-binding complex (CBC), a heterodimer composed of ncbp1/cbp80 and ncbp2/cbp20 that interacts with m7GpppG-capped RNA.</text>
</comment>
<protein>
    <recommendedName>
        <fullName evidence="3 11">Nuclear cap-binding protein subunit 2</fullName>
    </recommendedName>
    <alternativeName>
        <fullName evidence="11">20 kDa nuclear cap-binding protein</fullName>
    </alternativeName>
</protein>
<evidence type="ECO:0000313" key="14">
    <source>
        <dbReference type="Proteomes" id="UP000694399"/>
    </source>
</evidence>
<keyword evidence="4" id="KW-0813">Transport</keyword>
<evidence type="ECO:0000256" key="10">
    <source>
        <dbReference type="PROSITE-ProRule" id="PRU00176"/>
    </source>
</evidence>
<evidence type="ECO:0000256" key="3">
    <source>
        <dbReference type="ARBA" id="ARBA00019878"/>
    </source>
</evidence>
<evidence type="ECO:0000256" key="1">
    <source>
        <dbReference type="ARBA" id="ARBA00004123"/>
    </source>
</evidence>
<evidence type="ECO:0000256" key="5">
    <source>
        <dbReference type="ARBA" id="ARBA00022664"/>
    </source>
</evidence>
<keyword evidence="8 11" id="KW-0508">mRNA splicing</keyword>
<dbReference type="GO" id="GO:0006401">
    <property type="term" value="P:RNA catabolic process"/>
    <property type="evidence" value="ECO:0007669"/>
    <property type="project" value="UniProtKB-ARBA"/>
</dbReference>
<keyword evidence="6" id="KW-0509">mRNA transport</keyword>
<evidence type="ECO:0000256" key="6">
    <source>
        <dbReference type="ARBA" id="ARBA00022816"/>
    </source>
</evidence>
<dbReference type="PROSITE" id="PS50102">
    <property type="entry name" value="RRM"/>
    <property type="match status" value="1"/>
</dbReference>
<dbReference type="AlphaFoldDB" id="A0A8C9D9Q5"/>
<comment type="subcellular location">
    <subcellularLocation>
        <location evidence="1 11">Nucleus</location>
    </subcellularLocation>
</comment>
<dbReference type="Gene3D" id="3.30.70.330">
    <property type="match status" value="1"/>
</dbReference>
<dbReference type="Pfam" id="PF00076">
    <property type="entry name" value="RRM_1"/>
    <property type="match status" value="1"/>
</dbReference>
<dbReference type="GO" id="GO:0045292">
    <property type="term" value="P:mRNA cis splicing, via spliceosome"/>
    <property type="evidence" value="ECO:0007669"/>
    <property type="project" value="InterPro"/>
</dbReference>
<dbReference type="InterPro" id="IPR027157">
    <property type="entry name" value="NCBP2"/>
</dbReference>
<feature type="domain" description="RRM" evidence="12">
    <location>
        <begin position="87"/>
        <end position="165"/>
    </location>
</feature>
<keyword evidence="14" id="KW-1185">Reference proteome</keyword>
<dbReference type="FunFam" id="3.30.70.330:FF:000538">
    <property type="entry name" value="Nuclear cap-binding protein subunit 2"/>
    <property type="match status" value="1"/>
</dbReference>
<dbReference type="SUPFAM" id="SSF54928">
    <property type="entry name" value="RNA-binding domain, RBD"/>
    <property type="match status" value="1"/>
</dbReference>
<evidence type="ECO:0000313" key="13">
    <source>
        <dbReference type="Ensembl" id="ENSPLOP00000024534.1"/>
    </source>
</evidence>
<keyword evidence="5 11" id="KW-0507">mRNA processing</keyword>
<dbReference type="PANTHER" id="PTHR18847:SF8">
    <property type="entry name" value="NUCLEAR CAP-BINDING PROTEIN SUBUNIT 2"/>
    <property type="match status" value="1"/>
</dbReference>
<dbReference type="InterPro" id="IPR035979">
    <property type="entry name" value="RBD_domain_sf"/>
</dbReference>
<evidence type="ECO:0000256" key="2">
    <source>
        <dbReference type="ARBA" id="ARBA00010725"/>
    </source>
</evidence>
<evidence type="ECO:0000256" key="4">
    <source>
        <dbReference type="ARBA" id="ARBA00022448"/>
    </source>
</evidence>
<dbReference type="GO" id="GO:0051028">
    <property type="term" value="P:mRNA transport"/>
    <property type="evidence" value="ECO:0007669"/>
    <property type="project" value="UniProtKB-KW"/>
</dbReference>
<dbReference type="SMART" id="SM00360">
    <property type="entry name" value="RRM"/>
    <property type="match status" value="1"/>
</dbReference>
<evidence type="ECO:0000256" key="9">
    <source>
        <dbReference type="ARBA" id="ARBA00023242"/>
    </source>
</evidence>
<dbReference type="Proteomes" id="UP000694399">
    <property type="component" value="Unassembled WGS sequence"/>
</dbReference>
<dbReference type="GO" id="GO:0005846">
    <property type="term" value="C:nuclear cap binding complex"/>
    <property type="evidence" value="ECO:0007669"/>
    <property type="project" value="InterPro"/>
</dbReference>
<dbReference type="InterPro" id="IPR012677">
    <property type="entry name" value="Nucleotide-bd_a/b_plait_sf"/>
</dbReference>
<evidence type="ECO:0000256" key="7">
    <source>
        <dbReference type="ARBA" id="ARBA00022884"/>
    </source>
</evidence>
<evidence type="ECO:0000256" key="8">
    <source>
        <dbReference type="ARBA" id="ARBA00023187"/>
    </source>
</evidence>
<dbReference type="InterPro" id="IPR034148">
    <property type="entry name" value="NCBP2_RRM"/>
</dbReference>
<evidence type="ECO:0000259" key="12">
    <source>
        <dbReference type="PROSITE" id="PS50102"/>
    </source>
</evidence>
<accession>A0A8C9D9Q5</accession>
<proteinExistence type="inferred from homology"/>
<dbReference type="Ensembl" id="ENSPLOT00000027082.1">
    <property type="protein sequence ID" value="ENSPLOP00000024534.1"/>
    <property type="gene ID" value="ENSPLOG00000017851.1"/>
</dbReference>
<dbReference type="GO" id="GO:0000339">
    <property type="term" value="F:RNA cap binding"/>
    <property type="evidence" value="ECO:0007669"/>
    <property type="project" value="InterPro"/>
</dbReference>
<dbReference type="InterPro" id="IPR000504">
    <property type="entry name" value="RRM_dom"/>
</dbReference>
<reference evidence="13" key="1">
    <citation type="submission" date="2025-08" db="UniProtKB">
        <authorList>
            <consortium name="Ensembl"/>
        </authorList>
    </citation>
    <scope>IDENTIFICATION</scope>
</reference>
<sequence>MLLSLSVLRFSKISFSCSCRKLFTGFVSGVTAAKMDHKPLPSGRPLGTMSNDLRLLRSDPSLELSEYRDQQFGGNNDEQEKLPKESFTLYVGNLSFYTTEEQIYELFSRCGDVKNMFMGLDKIKKMACGFCFVEYHNRFEAENAMWCLNGTRLDDRIIHTDWDLGFRQGRQYGRPRRGGQVRDEFHEDFNAGRGGFREACDRREIH</sequence>
<organism evidence="13 14">
    <name type="scientific">Panthera leo</name>
    <name type="common">Lion</name>
    <dbReference type="NCBI Taxonomy" id="9689"/>
    <lineage>
        <taxon>Eukaryota</taxon>
        <taxon>Metazoa</taxon>
        <taxon>Chordata</taxon>
        <taxon>Craniata</taxon>
        <taxon>Vertebrata</taxon>
        <taxon>Euteleostomi</taxon>
        <taxon>Mammalia</taxon>
        <taxon>Eutheria</taxon>
        <taxon>Laurasiatheria</taxon>
        <taxon>Carnivora</taxon>
        <taxon>Feliformia</taxon>
        <taxon>Felidae</taxon>
        <taxon>Pantherinae</taxon>
        <taxon>Panthera</taxon>
    </lineage>
</organism>
<name>A0A8C9D9Q5_PANLE</name>
<gene>
    <name evidence="13" type="primary">MID2</name>
</gene>
<reference evidence="13" key="2">
    <citation type="submission" date="2025-09" db="UniProtKB">
        <authorList>
            <consortium name="Ensembl"/>
        </authorList>
    </citation>
    <scope>IDENTIFICATION</scope>
</reference>
<keyword evidence="9 11" id="KW-0539">Nucleus</keyword>
<dbReference type="CDD" id="cd12240">
    <property type="entry name" value="RRM_NCBP2"/>
    <property type="match status" value="1"/>
</dbReference>
<comment type="function">
    <text evidence="11">Component of the cap-binding complex (CBC), which binds co-transcriptionally to the 5' cap of pre-mRNAs and is involved in various processes such as pre-mRNA splicing, translation regulation, nonsense-mediated mRNA decay, RNA-mediated gene silencing (RNAi) by microRNAs (miRNAs) and mRNA export. The CBC complex is involved in mRNA export from the nucleus, leading to the recruitment of the mRNA export machinery to the 5' end of mRNA and to mRNA export in a 5' to 3' direction through the nuclear pore. The CBC complex is also involved in mediating U snRNA and intronless mRNAs export from the nucleus. The CBC complex is essential for a pioneer round of mRNA translation, before steady state translation when the CBC complex is replaced by cytoplasmic cap-binding protein eIF4E. The pioneer round of mRNA translation mediated by the CBC complex plays a central role in nonsense-mediated mRNA decay (NMD), NMD only taking place in mRNAs bound to the CBC complex, but not on eIF4E-bound mRNAs. The CBC complex enhances NMD in mRNAs containing at least one exon-junction complex (EJC), promoting the interaction between upf1 and upf2. The CBC complex is also involved in 'failsafe' NMD, which is independent of the EJC complex, while it does not participate in Staufen-mediated mRNA decay (SMD). During cell proliferation, the CBC complex is also involved in microRNAs (miRNAs) biogenesis via its interaction with srrt/ars2, thereby being required for miRNA-mediated RNA interference. The CBC complex also acts as a negative regulator of parn, thereby acting as an inhibitor of mRNA deadenylation. In the CBC complex, ncbp2/cbp20 recognizes and binds capped RNAs (m7GpppG-capped RNA) but requires ncbp1/cbp80 to stabilize the movement of its N-terminal loop and lock the CBC into a high affinity cap-binding state with the cap structure. The conventional cap-binding complex with NCBP2 binds both small nuclear RNA (snRNA) and messenger (mRNA) and is involved in their export from the nucleus.</text>
</comment>
<dbReference type="GO" id="GO:0005634">
    <property type="term" value="C:nucleus"/>
    <property type="evidence" value="ECO:0007669"/>
    <property type="project" value="UniProtKB-SubCell"/>
</dbReference>
<keyword evidence="7 10" id="KW-0694">RNA-binding</keyword>